<dbReference type="HOGENOM" id="CLU_2441643_0_0_1"/>
<organism evidence="2 3">
    <name type="scientific">Piloderma croceum (strain F 1598)</name>
    <dbReference type="NCBI Taxonomy" id="765440"/>
    <lineage>
        <taxon>Eukaryota</taxon>
        <taxon>Fungi</taxon>
        <taxon>Dikarya</taxon>
        <taxon>Basidiomycota</taxon>
        <taxon>Agaricomycotina</taxon>
        <taxon>Agaricomycetes</taxon>
        <taxon>Agaricomycetidae</taxon>
        <taxon>Atheliales</taxon>
        <taxon>Atheliaceae</taxon>
        <taxon>Piloderma</taxon>
    </lineage>
</organism>
<dbReference type="InParanoid" id="A0A0C3C5K0"/>
<reference evidence="2 3" key="1">
    <citation type="submission" date="2014-04" db="EMBL/GenBank/DDBJ databases">
        <authorList>
            <consortium name="DOE Joint Genome Institute"/>
            <person name="Kuo A."/>
            <person name="Tarkka M."/>
            <person name="Buscot F."/>
            <person name="Kohler A."/>
            <person name="Nagy L.G."/>
            <person name="Floudas D."/>
            <person name="Copeland A."/>
            <person name="Barry K.W."/>
            <person name="Cichocki N."/>
            <person name="Veneault-Fourrey C."/>
            <person name="LaButti K."/>
            <person name="Lindquist E.A."/>
            <person name="Lipzen A."/>
            <person name="Lundell T."/>
            <person name="Morin E."/>
            <person name="Murat C."/>
            <person name="Sun H."/>
            <person name="Tunlid A."/>
            <person name="Henrissat B."/>
            <person name="Grigoriev I.V."/>
            <person name="Hibbett D.S."/>
            <person name="Martin F."/>
            <person name="Nordberg H.P."/>
            <person name="Cantor M.N."/>
            <person name="Hua S.X."/>
        </authorList>
    </citation>
    <scope>NUCLEOTIDE SEQUENCE [LARGE SCALE GENOMIC DNA]</scope>
    <source>
        <strain evidence="2 3">F 1598</strain>
    </source>
</reference>
<feature type="compositionally biased region" description="Basic and acidic residues" evidence="1">
    <location>
        <begin position="65"/>
        <end position="76"/>
    </location>
</feature>
<dbReference type="AlphaFoldDB" id="A0A0C3C5K0"/>
<dbReference type="EMBL" id="KN832986">
    <property type="protein sequence ID" value="KIM84942.1"/>
    <property type="molecule type" value="Genomic_DNA"/>
</dbReference>
<gene>
    <name evidence="2" type="ORF">PILCRDRAFT_376386</name>
</gene>
<dbReference type="Proteomes" id="UP000054166">
    <property type="component" value="Unassembled WGS sequence"/>
</dbReference>
<sequence length="90" mass="9739">MSLKSLPPVSENGDNGSRGNRASGKESGYIDEHGFIKENVYLTRMFIDVRIFTGPLIEGTPESGNDEKITSEDKSSKSVKSRISSSSLGN</sequence>
<feature type="region of interest" description="Disordered" evidence="1">
    <location>
        <begin position="56"/>
        <end position="90"/>
    </location>
</feature>
<protein>
    <submittedName>
        <fullName evidence="2">Uncharacterized protein</fullName>
    </submittedName>
</protein>
<feature type="region of interest" description="Disordered" evidence="1">
    <location>
        <begin position="1"/>
        <end position="29"/>
    </location>
</feature>
<evidence type="ECO:0000313" key="2">
    <source>
        <dbReference type="EMBL" id="KIM84942.1"/>
    </source>
</evidence>
<feature type="compositionally biased region" description="Low complexity" evidence="1">
    <location>
        <begin position="81"/>
        <end position="90"/>
    </location>
</feature>
<name>A0A0C3C5K0_PILCF</name>
<accession>A0A0C3C5K0</accession>
<evidence type="ECO:0000313" key="3">
    <source>
        <dbReference type="Proteomes" id="UP000054166"/>
    </source>
</evidence>
<proteinExistence type="predicted"/>
<reference evidence="3" key="2">
    <citation type="submission" date="2015-01" db="EMBL/GenBank/DDBJ databases">
        <title>Evolutionary Origins and Diversification of the Mycorrhizal Mutualists.</title>
        <authorList>
            <consortium name="DOE Joint Genome Institute"/>
            <consortium name="Mycorrhizal Genomics Consortium"/>
            <person name="Kohler A."/>
            <person name="Kuo A."/>
            <person name="Nagy L.G."/>
            <person name="Floudas D."/>
            <person name="Copeland A."/>
            <person name="Barry K.W."/>
            <person name="Cichocki N."/>
            <person name="Veneault-Fourrey C."/>
            <person name="LaButti K."/>
            <person name="Lindquist E.A."/>
            <person name="Lipzen A."/>
            <person name="Lundell T."/>
            <person name="Morin E."/>
            <person name="Murat C."/>
            <person name="Riley R."/>
            <person name="Ohm R."/>
            <person name="Sun H."/>
            <person name="Tunlid A."/>
            <person name="Henrissat B."/>
            <person name="Grigoriev I.V."/>
            <person name="Hibbett D.S."/>
            <person name="Martin F."/>
        </authorList>
    </citation>
    <scope>NUCLEOTIDE SEQUENCE [LARGE SCALE GENOMIC DNA]</scope>
    <source>
        <strain evidence="3">F 1598</strain>
    </source>
</reference>
<keyword evidence="3" id="KW-1185">Reference proteome</keyword>
<evidence type="ECO:0000256" key="1">
    <source>
        <dbReference type="SAM" id="MobiDB-lite"/>
    </source>
</evidence>